<dbReference type="AlphaFoldDB" id="A0A087TPU7"/>
<dbReference type="EMBL" id="KK116229">
    <property type="protein sequence ID" value="KFM67136.1"/>
    <property type="molecule type" value="Genomic_DNA"/>
</dbReference>
<feature type="non-terminal residue" evidence="1">
    <location>
        <position position="92"/>
    </location>
</feature>
<dbReference type="Proteomes" id="UP000054359">
    <property type="component" value="Unassembled WGS sequence"/>
</dbReference>
<evidence type="ECO:0000313" key="2">
    <source>
        <dbReference type="Proteomes" id="UP000054359"/>
    </source>
</evidence>
<dbReference type="OrthoDB" id="8123525at2759"/>
<keyword evidence="2" id="KW-1185">Reference proteome</keyword>
<gene>
    <name evidence="1" type="ORF">X975_10625</name>
</gene>
<organism evidence="1 2">
    <name type="scientific">Stegodyphus mimosarum</name>
    <name type="common">African social velvet spider</name>
    <dbReference type="NCBI Taxonomy" id="407821"/>
    <lineage>
        <taxon>Eukaryota</taxon>
        <taxon>Metazoa</taxon>
        <taxon>Ecdysozoa</taxon>
        <taxon>Arthropoda</taxon>
        <taxon>Chelicerata</taxon>
        <taxon>Arachnida</taxon>
        <taxon>Araneae</taxon>
        <taxon>Araneomorphae</taxon>
        <taxon>Entelegynae</taxon>
        <taxon>Eresoidea</taxon>
        <taxon>Eresidae</taxon>
        <taxon>Stegodyphus</taxon>
    </lineage>
</organism>
<evidence type="ECO:0000313" key="1">
    <source>
        <dbReference type="EMBL" id="KFM67136.1"/>
    </source>
</evidence>
<name>A0A087TPU7_STEMI</name>
<reference evidence="1 2" key="1">
    <citation type="submission" date="2013-11" db="EMBL/GenBank/DDBJ databases">
        <title>Genome sequencing of Stegodyphus mimosarum.</title>
        <authorList>
            <person name="Bechsgaard J."/>
        </authorList>
    </citation>
    <scope>NUCLEOTIDE SEQUENCE [LARGE SCALE GENOMIC DNA]</scope>
</reference>
<sequence length="92" mass="10738">MVRNHRGNFVKPGLQEVVNCVKNSWDKITDSDVSNALQTGYLDKKYSFNDSYIARHERFGPMIQQETDQEENQNFTCDDVPEDDDMTVIEYI</sequence>
<accession>A0A087TPU7</accession>
<proteinExistence type="predicted"/>
<protein>
    <recommendedName>
        <fullName evidence="3">DDE-1 domain-containing protein</fullName>
    </recommendedName>
</protein>
<evidence type="ECO:0008006" key="3">
    <source>
        <dbReference type="Google" id="ProtNLM"/>
    </source>
</evidence>